<dbReference type="InterPro" id="IPR004895">
    <property type="entry name" value="Prenylated_rab_accept_PRA1"/>
</dbReference>
<evidence type="ECO:0000313" key="7">
    <source>
        <dbReference type="Proteomes" id="UP000244309"/>
    </source>
</evidence>
<dbReference type="Pfam" id="PF03208">
    <property type="entry name" value="PRA1"/>
    <property type="match status" value="1"/>
</dbReference>
<dbReference type="GO" id="GO:0016020">
    <property type="term" value="C:membrane"/>
    <property type="evidence" value="ECO:0007669"/>
    <property type="project" value="UniProtKB-SubCell"/>
</dbReference>
<dbReference type="GeneID" id="37006649"/>
<evidence type="ECO:0000256" key="2">
    <source>
        <dbReference type="ARBA" id="ARBA00022692"/>
    </source>
</evidence>
<dbReference type="PANTHER" id="PTHR19317:SF0">
    <property type="entry name" value="PRENYLATED RAB ACCEPTOR PROTEIN 1"/>
    <property type="match status" value="1"/>
</dbReference>
<keyword evidence="3 5" id="KW-1133">Transmembrane helix</keyword>
<evidence type="ECO:0000313" key="6">
    <source>
        <dbReference type="EMBL" id="PVH19024.1"/>
    </source>
</evidence>
<dbReference type="RefSeq" id="XP_025339964.1">
    <property type="nucleotide sequence ID" value="XM_025485033.1"/>
</dbReference>
<keyword evidence="2 5" id="KW-0812">Transmembrane</keyword>
<dbReference type="OrthoDB" id="63113at2759"/>
<name>A0A2V1AMV8_9ASCO</name>
<dbReference type="AlphaFoldDB" id="A0A2V1AMV8"/>
<reference evidence="6 7" key="1">
    <citation type="submission" date="2017-12" db="EMBL/GenBank/DDBJ databases">
        <title>Genome Sequence of a Multidrug-Resistant Candida haemulonii Isolate from a Patient with Chronic Leg Ulcers in Israel.</title>
        <authorList>
            <person name="Chow N.A."/>
            <person name="Gade L."/>
            <person name="Batra D."/>
            <person name="Rowe L.A."/>
            <person name="Ben-Ami R."/>
            <person name="Loparev V.N."/>
            <person name="Litvintseva A.P."/>
        </authorList>
    </citation>
    <scope>NUCLEOTIDE SEQUENCE [LARGE SCALE GENOMIC DNA]</scope>
    <source>
        <strain evidence="6 7">B11899</strain>
    </source>
</reference>
<dbReference type="GO" id="GO:0005794">
    <property type="term" value="C:Golgi apparatus"/>
    <property type="evidence" value="ECO:0007669"/>
    <property type="project" value="TreeGrafter"/>
</dbReference>
<feature type="transmembrane region" description="Helical" evidence="5">
    <location>
        <begin position="135"/>
        <end position="160"/>
    </location>
</feature>
<proteinExistence type="inferred from homology"/>
<dbReference type="EMBL" id="PKFO01000001">
    <property type="protein sequence ID" value="PVH19024.1"/>
    <property type="molecule type" value="Genomic_DNA"/>
</dbReference>
<keyword evidence="4 5" id="KW-0472">Membrane</keyword>
<evidence type="ECO:0000256" key="3">
    <source>
        <dbReference type="ARBA" id="ARBA00022989"/>
    </source>
</evidence>
<gene>
    <name evidence="6" type="ORF">CXQ85_001318</name>
</gene>
<evidence type="ECO:0000256" key="5">
    <source>
        <dbReference type="RuleBase" id="RU363107"/>
    </source>
</evidence>
<accession>A0A2V1AMV8</accession>
<comment type="caution">
    <text evidence="6">The sequence shown here is derived from an EMBL/GenBank/DDBJ whole genome shotgun (WGS) entry which is preliminary data.</text>
</comment>
<comment type="subcellular location">
    <subcellularLocation>
        <location evidence="1 5">Membrane</location>
        <topology evidence="1 5">Multi-pass membrane protein</topology>
    </subcellularLocation>
</comment>
<feature type="transmembrane region" description="Helical" evidence="5">
    <location>
        <begin position="83"/>
        <end position="115"/>
    </location>
</feature>
<sequence length="186" mass="20698">MSGITIPYIPYLYEHGTNIQLSQFSERLSMERLRNDVSSLQTRVSKLKPPQEFFDIRRLSKPADFGEVQSRVGYNLGYYQANYILIVSALSIYALVTNLLLLFLIVFAVLGSLGISRLGGEDLVLPIGRFPPSQLYMGLGIVSLVLGILASPISTLMWLIGSSSVCVFTHAAFMEKPIETVFEEEV</sequence>
<comment type="similarity">
    <text evidence="5">Belongs to the PRA1 family.</text>
</comment>
<dbReference type="VEuPathDB" id="FungiDB:CXQ85_001318"/>
<organism evidence="6 7">
    <name type="scientific">Candidozyma haemuli</name>
    <dbReference type="NCBI Taxonomy" id="45357"/>
    <lineage>
        <taxon>Eukaryota</taxon>
        <taxon>Fungi</taxon>
        <taxon>Dikarya</taxon>
        <taxon>Ascomycota</taxon>
        <taxon>Saccharomycotina</taxon>
        <taxon>Pichiomycetes</taxon>
        <taxon>Metschnikowiaceae</taxon>
        <taxon>Candidozyma</taxon>
    </lineage>
</organism>
<protein>
    <recommendedName>
        <fullName evidence="5">PRA1 family protein</fullName>
    </recommendedName>
</protein>
<dbReference type="STRING" id="45357.A0A2V1AMV8"/>
<dbReference type="Proteomes" id="UP000244309">
    <property type="component" value="Unassembled WGS sequence"/>
</dbReference>
<dbReference type="PANTHER" id="PTHR19317">
    <property type="entry name" value="PRENYLATED RAB ACCEPTOR 1-RELATED"/>
    <property type="match status" value="1"/>
</dbReference>
<keyword evidence="7" id="KW-1185">Reference proteome</keyword>
<evidence type="ECO:0000256" key="1">
    <source>
        <dbReference type="ARBA" id="ARBA00004141"/>
    </source>
</evidence>
<evidence type="ECO:0000256" key="4">
    <source>
        <dbReference type="ARBA" id="ARBA00023136"/>
    </source>
</evidence>